<feature type="compositionally biased region" description="Basic and acidic residues" evidence="1">
    <location>
        <begin position="84"/>
        <end position="105"/>
    </location>
</feature>
<feature type="compositionally biased region" description="Low complexity" evidence="1">
    <location>
        <begin position="158"/>
        <end position="170"/>
    </location>
</feature>
<sequence length="230" mass="23320">MPGAVRKGRAGVSRGGSTTGDVLQSRGGGSKERSGGSTTIQARAAKRGARFVGGVPTRDNLHTRSGRHRGGRGGGGALVAVGGDSRELGGDVQPRRDGDERDRMRHGPDCGIALVARGNSAQPLPQAAVAVQGASGRASSARRQAKEGAVKSGHVPRGEAAAARGGAAEGAHGRANRHMPCGGRHVRGSNTVLVAQPAVDAAGACTPGRRRVRRRNRACGLTTRPQGAHV</sequence>
<name>R7QBH7_CHOCR</name>
<evidence type="ECO:0000313" key="3">
    <source>
        <dbReference type="Proteomes" id="UP000012073"/>
    </source>
</evidence>
<feature type="region of interest" description="Disordered" evidence="1">
    <location>
        <begin position="1"/>
        <end position="105"/>
    </location>
</feature>
<gene>
    <name evidence="2" type="ORF">CHC_T00003065001</name>
</gene>
<keyword evidence="3" id="KW-1185">Reference proteome</keyword>
<dbReference type="AlphaFoldDB" id="R7QBH7"/>
<dbReference type="Proteomes" id="UP000012073">
    <property type="component" value="Unassembled WGS sequence"/>
</dbReference>
<proteinExistence type="predicted"/>
<protein>
    <submittedName>
        <fullName evidence="2">Uncharacterized protein</fullName>
    </submittedName>
</protein>
<dbReference type="EMBL" id="HG001718">
    <property type="protein sequence ID" value="CDF35128.1"/>
    <property type="molecule type" value="Genomic_DNA"/>
</dbReference>
<reference evidence="3" key="1">
    <citation type="journal article" date="2013" name="Proc. Natl. Acad. Sci. U.S.A.">
        <title>Genome structure and metabolic features in the red seaweed Chondrus crispus shed light on evolution of the Archaeplastida.</title>
        <authorList>
            <person name="Collen J."/>
            <person name="Porcel B."/>
            <person name="Carre W."/>
            <person name="Ball S.G."/>
            <person name="Chaparro C."/>
            <person name="Tonon T."/>
            <person name="Barbeyron T."/>
            <person name="Michel G."/>
            <person name="Noel B."/>
            <person name="Valentin K."/>
            <person name="Elias M."/>
            <person name="Artiguenave F."/>
            <person name="Arun A."/>
            <person name="Aury J.M."/>
            <person name="Barbosa-Neto J.F."/>
            <person name="Bothwell J.H."/>
            <person name="Bouget F.Y."/>
            <person name="Brillet L."/>
            <person name="Cabello-Hurtado F."/>
            <person name="Capella-Gutierrez S."/>
            <person name="Charrier B."/>
            <person name="Cladiere L."/>
            <person name="Cock J.M."/>
            <person name="Coelho S.M."/>
            <person name="Colleoni C."/>
            <person name="Czjzek M."/>
            <person name="Da Silva C."/>
            <person name="Delage L."/>
            <person name="Denoeud F."/>
            <person name="Deschamps P."/>
            <person name="Dittami S.M."/>
            <person name="Gabaldon T."/>
            <person name="Gachon C.M."/>
            <person name="Groisillier A."/>
            <person name="Herve C."/>
            <person name="Jabbari K."/>
            <person name="Katinka M."/>
            <person name="Kloareg B."/>
            <person name="Kowalczyk N."/>
            <person name="Labadie K."/>
            <person name="Leblanc C."/>
            <person name="Lopez P.J."/>
            <person name="McLachlan D.H."/>
            <person name="Meslet-Cladiere L."/>
            <person name="Moustafa A."/>
            <person name="Nehr Z."/>
            <person name="Nyvall Collen P."/>
            <person name="Panaud O."/>
            <person name="Partensky F."/>
            <person name="Poulain J."/>
            <person name="Rensing S.A."/>
            <person name="Rousvoal S."/>
            <person name="Samson G."/>
            <person name="Symeonidi A."/>
            <person name="Weissenbach J."/>
            <person name="Zambounis A."/>
            <person name="Wincker P."/>
            <person name="Boyen C."/>
        </authorList>
    </citation>
    <scope>NUCLEOTIDE SEQUENCE [LARGE SCALE GENOMIC DNA]</scope>
    <source>
        <strain evidence="3">cv. Stackhouse</strain>
    </source>
</reference>
<dbReference type="GeneID" id="17322653"/>
<feature type="region of interest" description="Disordered" evidence="1">
    <location>
        <begin position="136"/>
        <end position="178"/>
    </location>
</feature>
<dbReference type="KEGG" id="ccp:CHC_T00003065001"/>
<evidence type="ECO:0000256" key="1">
    <source>
        <dbReference type="SAM" id="MobiDB-lite"/>
    </source>
</evidence>
<dbReference type="RefSeq" id="XP_005714947.1">
    <property type="nucleotide sequence ID" value="XM_005714890.1"/>
</dbReference>
<dbReference type="Gramene" id="CDF35128">
    <property type="protein sequence ID" value="CDF35128"/>
    <property type="gene ID" value="CHC_T00003065001"/>
</dbReference>
<evidence type="ECO:0000313" key="2">
    <source>
        <dbReference type="EMBL" id="CDF35128.1"/>
    </source>
</evidence>
<organism evidence="2 3">
    <name type="scientific">Chondrus crispus</name>
    <name type="common">Carrageen Irish moss</name>
    <name type="synonym">Polymorpha crispa</name>
    <dbReference type="NCBI Taxonomy" id="2769"/>
    <lineage>
        <taxon>Eukaryota</taxon>
        <taxon>Rhodophyta</taxon>
        <taxon>Florideophyceae</taxon>
        <taxon>Rhodymeniophycidae</taxon>
        <taxon>Gigartinales</taxon>
        <taxon>Gigartinaceae</taxon>
        <taxon>Chondrus</taxon>
    </lineage>
</organism>
<accession>R7QBH7</accession>